<dbReference type="Proteomes" id="UP000542405">
    <property type="component" value="Unassembled WGS sequence"/>
</dbReference>
<name>A0A848NQ97_9BURK</name>
<sequence length="63" mass="7162">HPSTKRLMAAVPFADPHRRHRERRLLVDEIPGPMRKSGDDPLVEPLVRVGEGHYVARHSVGVY</sequence>
<dbReference type="GO" id="GO:0005524">
    <property type="term" value="F:ATP binding"/>
    <property type="evidence" value="ECO:0007669"/>
    <property type="project" value="UniProtKB-KW"/>
</dbReference>
<keyword evidence="1" id="KW-0067">ATP-binding</keyword>
<dbReference type="AlphaFoldDB" id="A0A848NQ97"/>
<gene>
    <name evidence="1" type="ORF">HGQ98_26660</name>
</gene>
<comment type="caution">
    <text evidence="1">The sequence shown here is derived from an EMBL/GenBank/DDBJ whole genome shotgun (WGS) entry which is preliminary data.</text>
</comment>
<organism evidence="1 2">
    <name type="scientific">Achromobacter ruhlandii</name>
    <dbReference type="NCBI Taxonomy" id="72557"/>
    <lineage>
        <taxon>Bacteria</taxon>
        <taxon>Pseudomonadati</taxon>
        <taxon>Pseudomonadota</taxon>
        <taxon>Betaproteobacteria</taxon>
        <taxon>Burkholderiales</taxon>
        <taxon>Alcaligenaceae</taxon>
        <taxon>Achromobacter</taxon>
    </lineage>
</organism>
<evidence type="ECO:0000313" key="2">
    <source>
        <dbReference type="Proteomes" id="UP000542405"/>
    </source>
</evidence>
<reference evidence="1 2" key="1">
    <citation type="submission" date="2020-04" db="EMBL/GenBank/DDBJ databases">
        <title>Achromobacter ruhlandii genome sequencing and assembly.</title>
        <authorList>
            <person name="Martins R.C.R."/>
            <person name="Perdigao-Neto L.V."/>
            <person name="Levin A.S.S."/>
            <person name="Costa S.F."/>
        </authorList>
    </citation>
    <scope>NUCLEOTIDE SEQUENCE [LARGE SCALE GENOMIC DNA]</scope>
    <source>
        <strain evidence="1 2">9035ralo</strain>
    </source>
</reference>
<accession>A0A848NQ97</accession>
<keyword evidence="1" id="KW-0547">Nucleotide-binding</keyword>
<proteinExistence type="predicted"/>
<evidence type="ECO:0000313" key="1">
    <source>
        <dbReference type="EMBL" id="NMU93090.1"/>
    </source>
</evidence>
<feature type="non-terminal residue" evidence="1">
    <location>
        <position position="1"/>
    </location>
</feature>
<dbReference type="EMBL" id="JABBZE010000522">
    <property type="protein sequence ID" value="NMU93090.1"/>
    <property type="molecule type" value="Genomic_DNA"/>
</dbReference>
<protein>
    <submittedName>
        <fullName evidence="1">Glutathione ABC transporter ATP-binding protein GsiA</fullName>
    </submittedName>
</protein>